<reference evidence="2" key="2">
    <citation type="journal article" date="2015" name="Data Brief">
        <title>Shoot transcriptome of the giant reed, Arundo donax.</title>
        <authorList>
            <person name="Barrero R.A."/>
            <person name="Guerrero F.D."/>
            <person name="Moolhuijzen P."/>
            <person name="Goolsby J.A."/>
            <person name="Tidwell J."/>
            <person name="Bellgard S.E."/>
            <person name="Bellgard M.I."/>
        </authorList>
    </citation>
    <scope>NUCLEOTIDE SEQUENCE</scope>
    <source>
        <tissue evidence="2">Shoot tissue taken approximately 20 cm above the soil surface</tissue>
    </source>
</reference>
<dbReference type="EMBL" id="GBRH01232242">
    <property type="protein sequence ID" value="JAD65653.1"/>
    <property type="molecule type" value="Transcribed_RNA"/>
</dbReference>
<sequence>MDSPGRCQRRSPRFQRSAGLI</sequence>
<feature type="region of interest" description="Disordered" evidence="1">
    <location>
        <begin position="1"/>
        <end position="21"/>
    </location>
</feature>
<evidence type="ECO:0000256" key="1">
    <source>
        <dbReference type="SAM" id="MobiDB-lite"/>
    </source>
</evidence>
<proteinExistence type="predicted"/>
<name>A0A0A9BTZ6_ARUDO</name>
<accession>A0A0A9BTZ6</accession>
<organism evidence="2">
    <name type="scientific">Arundo donax</name>
    <name type="common">Giant reed</name>
    <name type="synonym">Donax arundinaceus</name>
    <dbReference type="NCBI Taxonomy" id="35708"/>
    <lineage>
        <taxon>Eukaryota</taxon>
        <taxon>Viridiplantae</taxon>
        <taxon>Streptophyta</taxon>
        <taxon>Embryophyta</taxon>
        <taxon>Tracheophyta</taxon>
        <taxon>Spermatophyta</taxon>
        <taxon>Magnoliopsida</taxon>
        <taxon>Liliopsida</taxon>
        <taxon>Poales</taxon>
        <taxon>Poaceae</taxon>
        <taxon>PACMAD clade</taxon>
        <taxon>Arundinoideae</taxon>
        <taxon>Arundineae</taxon>
        <taxon>Arundo</taxon>
    </lineage>
</organism>
<dbReference type="AlphaFoldDB" id="A0A0A9BTZ6"/>
<reference evidence="2" key="1">
    <citation type="submission" date="2014-09" db="EMBL/GenBank/DDBJ databases">
        <authorList>
            <person name="Magalhaes I.L.F."/>
            <person name="Oliveira U."/>
            <person name="Santos F.R."/>
            <person name="Vidigal T.H.D.A."/>
            <person name="Brescovit A.D."/>
            <person name="Santos A.J."/>
        </authorList>
    </citation>
    <scope>NUCLEOTIDE SEQUENCE</scope>
    <source>
        <tissue evidence="2">Shoot tissue taken approximately 20 cm above the soil surface</tissue>
    </source>
</reference>
<evidence type="ECO:0000313" key="2">
    <source>
        <dbReference type="EMBL" id="JAD65653.1"/>
    </source>
</evidence>
<protein>
    <submittedName>
        <fullName evidence="2">Uncharacterized protein</fullName>
    </submittedName>
</protein>